<reference evidence="1" key="1">
    <citation type="submission" date="2021-06" db="EMBL/GenBank/DDBJ databases">
        <authorList>
            <person name="Kallberg Y."/>
            <person name="Tangrot J."/>
            <person name="Rosling A."/>
        </authorList>
    </citation>
    <scope>NUCLEOTIDE SEQUENCE</scope>
    <source>
        <strain evidence="1">CL356</strain>
    </source>
</reference>
<organism evidence="1 2">
    <name type="scientific">Acaulospora colombiana</name>
    <dbReference type="NCBI Taxonomy" id="27376"/>
    <lineage>
        <taxon>Eukaryota</taxon>
        <taxon>Fungi</taxon>
        <taxon>Fungi incertae sedis</taxon>
        <taxon>Mucoromycota</taxon>
        <taxon>Glomeromycotina</taxon>
        <taxon>Glomeromycetes</taxon>
        <taxon>Diversisporales</taxon>
        <taxon>Acaulosporaceae</taxon>
        <taxon>Acaulospora</taxon>
    </lineage>
</organism>
<gene>
    <name evidence="1" type="ORF">ACOLOM_LOCUS609</name>
</gene>
<sequence>MPRRTRGVCFKPGQKYTHRLSKILEEYPDGSQILREILQNSDDAKSRQQTFILDRNSYPTQTLFEPNNNGTERNDLKLDRYQGPALLSRNDTIFEEDDLISLVNLANSYKRAMGLSFNSIYHITDSPSFITDDSYVILDPHEWYYDGGVQFDFVEEASNYPDQFAPFRIPCNIKFKGTLFRYPLRTSEDAIDSSISKKVYRPDDILEMFQKFYENESINCLLFLKYIEVIKFYELNEGEADPNLLYEISLENADEVRSKRQLIAKNIMPMMKSLGSNDSNRIKELNSIFIANFCRQEGKTERESISWVIFNWLSDLNVVNNYFQENFKKDIKAYKFVPNVGLAMRLDSHTTNGRLFCFLPLPIFTPFHTSINGYLAVSTNRRTIWTPADNEYLAVDASASLKASWNKYLFDDVLPKAWARFLVTLPDEYPSVQPKQFYDFWPVFFNQVSSSIVEFCKEILENVVENLNIDDEVFLGPSASYLPGNMQGLVQADSNVYVKKNTEFPFLSIVSGYFPPDQKLPAISEILGKIGFPVIVGTDPTVKSVLEKSRHSSVLQVYSLKIIKTYLRQNQNRLQDLSRVEISNLFCYVLQDKDTSGLEGLQMIPLADGTLGTISKVEEDIAYICFDQPTIDMDCEHKIFNKDLKKFIDSLISPNLRNLLYEGAKNKWNINIKILDQSIVANLIKKNLKGYTEVSDEIELEDQREWIYMIWENFLKRKYELKDFESLHLILTNQGTLRKIRTNEKCFWNGIDDEIDNKLQPLVEKFGVVFVDKDFEKRFRNILPKLSPYVVNLTELPTDSLELIKYLREQLKIGKYSDNDSGLSDAEIDVIKSLPIFSEIGHKGLTSLHENKEWFLLPKEEEREYDYIITPNSIGFLDVNLTNTRYILENIIKVTRLTQKIYWREYVIPYLISQPVLVFNKMVEKLFDRLEVLLRIDSTLKGILGKLPFVTTGTHGMFKGRLNSDVDIERRGPMELYNPEDREIIDLFFEDEKVFPCGNFSPKLSLLKELGLKTVLLPDDIIDRLRVFQNYKNKPMLFDIVHTKTMKLLKYVDNYWKAIFDKTSHGNEQLFSEILALEWIPTVDHLGRKHFSKSSRCGDLEKRYLIGHVVPILNYRIRNKEFLQYLGWNESPDIELILSQLQKCSQPSMKVPQIYEICKAIYSHMNTIVTDNGTEIDTLKEKLGDTKWILVNRQFYSSENVVFDLPKDFGNKDTLLVGLPDEYKYNYKELFERMGVRLKIGIKDYINIIKGYGKDYLDIKLPADEIHKVVGLIDQISRKHAEDKSSAEILQELLIPTTQEILKSLSKVQYDDMGSRLTDEEKTDYIAHPSISLSIAKNIGMRMLSVKEINRANESFIMPDFYGQNETLITRIRNIINDYLPVTIFKEFLQNADDAGARTFKVYIDKRDFKKKDRSSLLTEGMHYWQGPALWIYNDAEFSENDFKSLPILGESDKLSDKTKIGRFGIGFNSVYNLTDFPSFVSGEYIIFFDPHSKYLPEQGYPPRNPLGSRYNFVKAKFGERWKSQAEPYLSVEGCELMNRYNGTLFRIPLRTYEANNSSEISGKRFDPGYLLELFKNIQGNREMFLRNIEECSLHCLDDNQSKLIWKTRINNMDENIRNMRRSITKETKIFQLNIEMQMYNHVVMKHVRGQMNKILEHWLLCSGGNEEVREDLKNLSDEKKPRGAVAALIANMEENDKKGAMYSYLSLSINNGLSVMLNGDFFLSSNRNKILYSESAEIEAKWNRYILLEVLPSLHAKLLNEIAIRDSQRFASSHNQNKMFLPYVTTRDWPIKSTSEIYRTFGLTVFQELTRNNYRVFWTETNGGEFVSFTNAVFGESKKEYIIPDLLMQQKVQIVKISEEQYKHLEELPNTVSPNFITPDLVCNTFHNKKDMWDSYKTSENQKVVKKAIDYLLRFILGGTEPQDIKTYEKLIGLPLVPLYGDAVGTFCEMEYYIAEEDYRKLFNKTRLSRFVTELPFEIKNKEISKLLKIFELDANSILNLLEIELPIVEQMDWDPSGESYPNKKWLGLILAKFRKDSVFEFRKLARFPLLPKIYPHQKLIRFDKSSPLLFQGGNLEYPLIHALRCNEKNNELDADSLKIIQSLPIWPTYPQGSLIAANRGCLLNSKLKICSSSHEKIFKVESGKYYDTLSYLNPKSMNELEYITNYYECTNVTPDDDEYLEFLKSVLILENDKIENYLKNNEVIPNKDRTALVEENALYDINVELFREIFRNTDKFLPIGLQENENILCILERVGLKRCINSNSFIECAREIESKIRITPKEDIKSLARRLVTELFLRYDKLRFNPQQLKDLLSIKFVPTDRNLQEYYGIHMDEIVSLTSACFYKYKDLVWTQVPLIDKWFDDPPIKFLETCKPELWDVINHWETVATTSIIAQTERSDRKYYGERKRFQDMMTEIYEYIDSQINDRSKEIKSRIRGKKLFLNGDDPLEPESWVLGSSLVYGISEDIGQNLHKVSPFLEKYKALLKLAGAEELIRVKTEREVREYNQKTFKKIYANRYVLSAATQYFKQLFHNKMIEGIENKKVTVNVNDDFKPNTFRVLFLWLYGQSFEEASKAVSPKSENYVAFLIDLLKASNKYLIDPLKDILEEAIKDKCDITNVIEIVDWAKFCNAEHLRKHCLKYIKENKKLLSQKISKDVENTKDKQ</sequence>
<accession>A0ACA9K2I9</accession>
<dbReference type="EMBL" id="CAJVPT010000607">
    <property type="protein sequence ID" value="CAG8447665.1"/>
    <property type="molecule type" value="Genomic_DNA"/>
</dbReference>
<evidence type="ECO:0000313" key="1">
    <source>
        <dbReference type="EMBL" id="CAG8447665.1"/>
    </source>
</evidence>
<keyword evidence="2" id="KW-1185">Reference proteome</keyword>
<comment type="caution">
    <text evidence="1">The sequence shown here is derived from an EMBL/GenBank/DDBJ whole genome shotgun (WGS) entry which is preliminary data.</text>
</comment>
<proteinExistence type="predicted"/>
<name>A0ACA9K2I9_9GLOM</name>
<dbReference type="Proteomes" id="UP000789525">
    <property type="component" value="Unassembled WGS sequence"/>
</dbReference>
<evidence type="ECO:0000313" key="2">
    <source>
        <dbReference type="Proteomes" id="UP000789525"/>
    </source>
</evidence>
<protein>
    <submittedName>
        <fullName evidence="1">205_t:CDS:1</fullName>
    </submittedName>
</protein>